<keyword evidence="2" id="KW-0560">Oxidoreductase</keyword>
<dbReference type="InterPro" id="IPR036291">
    <property type="entry name" value="NAD(P)-bd_dom_sf"/>
</dbReference>
<dbReference type="Gene3D" id="3.40.50.720">
    <property type="entry name" value="NAD(P)-binding Rossmann-like Domain"/>
    <property type="match status" value="1"/>
</dbReference>
<feature type="domain" description="Ketoreductase" evidence="4">
    <location>
        <begin position="2"/>
        <end position="183"/>
    </location>
</feature>
<dbReference type="InterPro" id="IPR057326">
    <property type="entry name" value="KR_dom"/>
</dbReference>
<dbReference type="AlphaFoldDB" id="A0A6M2BV65"/>
<evidence type="ECO:0000256" key="2">
    <source>
        <dbReference type="ARBA" id="ARBA00023002"/>
    </source>
</evidence>
<reference evidence="5 6" key="1">
    <citation type="journal article" date="2014" name="Int. J. Syst. Evol. Microbiol.">
        <title>Solimonas terrae sp. nov., isolated from soil.</title>
        <authorList>
            <person name="Kim S.J."/>
            <person name="Moon J.Y."/>
            <person name="Weon H.Y."/>
            <person name="Ahn J.H."/>
            <person name="Chen W.M."/>
            <person name="Kwon S.W."/>
        </authorList>
    </citation>
    <scope>NUCLEOTIDE SEQUENCE [LARGE SCALE GENOMIC DNA]</scope>
    <source>
        <strain evidence="5 6">KIS83-12</strain>
    </source>
</reference>
<evidence type="ECO:0000259" key="4">
    <source>
        <dbReference type="SMART" id="SM00822"/>
    </source>
</evidence>
<dbReference type="PRINTS" id="PR00081">
    <property type="entry name" value="GDHRDH"/>
</dbReference>
<dbReference type="PANTHER" id="PTHR44196">
    <property type="entry name" value="DEHYDROGENASE/REDUCTASE SDR FAMILY MEMBER 7B"/>
    <property type="match status" value="1"/>
</dbReference>
<proteinExistence type="inferred from homology"/>
<organism evidence="5 6">
    <name type="scientific">Solimonas terrae</name>
    <dbReference type="NCBI Taxonomy" id="1396819"/>
    <lineage>
        <taxon>Bacteria</taxon>
        <taxon>Pseudomonadati</taxon>
        <taxon>Pseudomonadota</taxon>
        <taxon>Gammaproteobacteria</taxon>
        <taxon>Nevskiales</taxon>
        <taxon>Nevskiaceae</taxon>
        <taxon>Solimonas</taxon>
    </lineage>
</organism>
<protein>
    <submittedName>
        <fullName evidence="5">SDR family NAD(P)-dependent oxidoreductase</fullName>
    </submittedName>
</protein>
<evidence type="ECO:0000256" key="3">
    <source>
        <dbReference type="RuleBase" id="RU000363"/>
    </source>
</evidence>
<dbReference type="PROSITE" id="PS00061">
    <property type="entry name" value="ADH_SHORT"/>
    <property type="match status" value="1"/>
</dbReference>
<name>A0A6M2BV65_9GAMM</name>
<dbReference type="RefSeq" id="WP_166259378.1">
    <property type="nucleotide sequence ID" value="NZ_JAAMOW010000008.1"/>
</dbReference>
<dbReference type="SUPFAM" id="SSF51735">
    <property type="entry name" value="NAD(P)-binding Rossmann-fold domains"/>
    <property type="match status" value="1"/>
</dbReference>
<dbReference type="EMBL" id="JAAMOW010000008">
    <property type="protein sequence ID" value="NGY06250.1"/>
    <property type="molecule type" value="Genomic_DNA"/>
</dbReference>
<dbReference type="InterPro" id="IPR020904">
    <property type="entry name" value="Sc_DH/Rdtase_CS"/>
</dbReference>
<accession>A0A6M2BV65</accession>
<keyword evidence="6" id="KW-1185">Reference proteome</keyword>
<comment type="similarity">
    <text evidence="1 3">Belongs to the short-chain dehydrogenases/reductases (SDR) family.</text>
</comment>
<dbReference type="GO" id="GO:0016491">
    <property type="term" value="F:oxidoreductase activity"/>
    <property type="evidence" value="ECO:0007669"/>
    <property type="project" value="UniProtKB-KW"/>
</dbReference>
<dbReference type="InterPro" id="IPR002347">
    <property type="entry name" value="SDR_fam"/>
</dbReference>
<evidence type="ECO:0000256" key="1">
    <source>
        <dbReference type="ARBA" id="ARBA00006484"/>
    </source>
</evidence>
<dbReference type="GO" id="GO:0016020">
    <property type="term" value="C:membrane"/>
    <property type="evidence" value="ECO:0007669"/>
    <property type="project" value="TreeGrafter"/>
</dbReference>
<dbReference type="SMART" id="SM00822">
    <property type="entry name" value="PKS_KR"/>
    <property type="match status" value="1"/>
</dbReference>
<evidence type="ECO:0000313" key="5">
    <source>
        <dbReference type="EMBL" id="NGY06250.1"/>
    </source>
</evidence>
<dbReference type="PRINTS" id="PR00080">
    <property type="entry name" value="SDRFAMILY"/>
</dbReference>
<dbReference type="Pfam" id="PF00106">
    <property type="entry name" value="adh_short"/>
    <property type="match status" value="1"/>
</dbReference>
<dbReference type="PANTHER" id="PTHR44196:SF1">
    <property type="entry name" value="DEHYDROGENASE_REDUCTASE SDR FAMILY MEMBER 7B"/>
    <property type="match status" value="1"/>
</dbReference>
<evidence type="ECO:0000313" key="6">
    <source>
        <dbReference type="Proteomes" id="UP000472676"/>
    </source>
</evidence>
<comment type="caution">
    <text evidence="5">The sequence shown here is derived from an EMBL/GenBank/DDBJ whole genome shotgun (WGS) entry which is preliminary data.</text>
</comment>
<sequence>MRTVVITGASRGLGLASATHLYQQGWRVVAAMRSVEAGLQRLRTATGASADDPRLLGVKLDLSDLASIPATAQAIEQAVGAPDAIVHNAGVAAAGAAEETPDDAWQQLFATNVFGPVALTRALLPTMRAAGRGRIVAVSSMGALRGMPVISAYSASKGALERWAEALSQEIAPFGLGVTILVTGTFNTDILTEQTPDYGDHHGAYGALYDGIHSAGKAAVAKASPPEKFALALGRAVVDTRPIVRRTVGADAGALAFMARWVPGRFVHHIVRMAMRIPPQGALRA</sequence>
<gene>
    <name evidence="5" type="ORF">G7Y85_15865</name>
</gene>
<dbReference type="Proteomes" id="UP000472676">
    <property type="component" value="Unassembled WGS sequence"/>
</dbReference>